<dbReference type="Gene3D" id="2.130.10.10">
    <property type="entry name" value="YVTN repeat-like/Quinoprotein amine dehydrogenase"/>
    <property type="match status" value="3"/>
</dbReference>
<proteinExistence type="predicted"/>
<dbReference type="PANTHER" id="PTHR34512:SF30">
    <property type="entry name" value="OUTER MEMBRANE PROTEIN ASSEMBLY FACTOR BAMB"/>
    <property type="match status" value="1"/>
</dbReference>
<dbReference type="PANTHER" id="PTHR34512">
    <property type="entry name" value="CELL SURFACE PROTEIN"/>
    <property type="match status" value="1"/>
</dbReference>
<evidence type="ECO:0000313" key="2">
    <source>
        <dbReference type="EMBL" id="AOC96164.1"/>
    </source>
</evidence>
<dbReference type="InterPro" id="IPR011047">
    <property type="entry name" value="Quinoprotein_ADH-like_sf"/>
</dbReference>
<dbReference type="KEGG" id="fjg:BB050_03074"/>
<sequence>MRKNMKRNFTLLLLYFFLILSLNGFSQTGKSNLLNPFSNRIFSGKGYQPLQDLKWKFKTEGKVFSSPIVQNGIVYIGSEDGNFYAIDEKSGKQKWKFKTNGAVHSSASLYNDIVYFGSFDGHYYALNAKTGKEIWRFKTKGEHWYSEVGMWGMKPSDLLMADLWDFYLSTPVIYSDNKSALAIFGSSDGNLYAVDAKNGTLKWNFQTKAAIHSTPVLDKSTLYFGGWDGVFYALDCKTGKEKWKFSTEIKTGFTGIQASAAVSDGIVYFGARDPYFFALDAETGKLIWKYNAENSWILSSAVIKDNTVYVGTSDTYALLALDAKTGEEKYRFKGNGYVYSSPAIAGNTIYFGDFSGNFFSLNLLSKKEFQVTPTENRKKYAKTILNNDLLDFTHVAKATDLSIYAENHRVMNEFYRLGPIVSSPFISNNVIFYGSTDGYLYAYNLRKAK</sequence>
<reference evidence="2 3" key="1">
    <citation type="submission" date="2016-08" db="EMBL/GenBank/DDBJ databases">
        <title>Complete genome sequence of Flavobacterium johnsoniae strain GSE09, a volatile-producing biocontrol agent isolated from cucumber (Cucumis sativus).</title>
        <authorList>
            <person name="Jeong J.-J."/>
            <person name="Oh J.Y."/>
            <person name="Jim Y.J."/>
            <person name="Sang M.K."/>
            <person name="Kim K.D."/>
        </authorList>
    </citation>
    <scope>NUCLEOTIDE SEQUENCE [LARGE SCALE GENOMIC DNA]</scope>
    <source>
        <strain evidence="2 3">GSE09</strain>
    </source>
</reference>
<dbReference type="InterPro" id="IPR002372">
    <property type="entry name" value="PQQ_rpt_dom"/>
</dbReference>
<dbReference type="GO" id="GO:0004674">
    <property type="term" value="F:protein serine/threonine kinase activity"/>
    <property type="evidence" value="ECO:0007669"/>
    <property type="project" value="UniProtKB-EC"/>
</dbReference>
<keyword evidence="2" id="KW-0808">Transferase</keyword>
<dbReference type="Pfam" id="PF13360">
    <property type="entry name" value="PQQ_2"/>
    <property type="match status" value="3"/>
</dbReference>
<dbReference type="EMBL" id="CP016907">
    <property type="protein sequence ID" value="AOC96164.1"/>
    <property type="molecule type" value="Genomic_DNA"/>
</dbReference>
<evidence type="ECO:0000259" key="1">
    <source>
        <dbReference type="Pfam" id="PF13360"/>
    </source>
</evidence>
<accession>A0AAC9D1S3</accession>
<dbReference type="Proteomes" id="UP000093276">
    <property type="component" value="Chromosome"/>
</dbReference>
<dbReference type="AlphaFoldDB" id="A0AAC9D1S3"/>
<dbReference type="InterPro" id="IPR015943">
    <property type="entry name" value="WD40/YVTN_repeat-like_dom_sf"/>
</dbReference>
<feature type="domain" description="Pyrrolo-quinoline quinone repeat" evidence="1">
    <location>
        <begin position="53"/>
        <end position="138"/>
    </location>
</feature>
<dbReference type="InterPro" id="IPR018391">
    <property type="entry name" value="PQQ_b-propeller_rpt"/>
</dbReference>
<evidence type="ECO:0000313" key="3">
    <source>
        <dbReference type="Proteomes" id="UP000093276"/>
    </source>
</evidence>
<keyword evidence="2" id="KW-0418">Kinase</keyword>
<protein>
    <submittedName>
        <fullName evidence="2">Serine/threonine-protein kinase AfsK</fullName>
        <ecNumber evidence="2">2.7.11.1</ecNumber>
    </submittedName>
</protein>
<gene>
    <name evidence="2" type="primary">afsK</name>
    <name evidence="2" type="ORF">BB050_03074</name>
</gene>
<name>A0AAC9D1S3_9FLAO</name>
<dbReference type="SUPFAM" id="SSF50998">
    <property type="entry name" value="Quinoprotein alcohol dehydrogenase-like"/>
    <property type="match status" value="2"/>
</dbReference>
<dbReference type="SMART" id="SM00564">
    <property type="entry name" value="PQQ"/>
    <property type="match status" value="8"/>
</dbReference>
<organism evidence="2 3">
    <name type="scientific">Flavobacterium anhuiense</name>
    <dbReference type="NCBI Taxonomy" id="459526"/>
    <lineage>
        <taxon>Bacteria</taxon>
        <taxon>Pseudomonadati</taxon>
        <taxon>Bacteroidota</taxon>
        <taxon>Flavobacteriia</taxon>
        <taxon>Flavobacteriales</taxon>
        <taxon>Flavobacteriaceae</taxon>
        <taxon>Flavobacterium</taxon>
    </lineage>
</organism>
<dbReference type="EC" id="2.7.11.1" evidence="2"/>
<feature type="domain" description="Pyrrolo-quinoline quinone repeat" evidence="1">
    <location>
        <begin position="256"/>
        <end position="364"/>
    </location>
</feature>
<feature type="domain" description="Pyrrolo-quinoline quinone repeat" evidence="1">
    <location>
        <begin position="182"/>
        <end position="246"/>
    </location>
</feature>